<accession>A0ABY4YKZ8</accession>
<feature type="transmembrane region" description="Helical" evidence="2">
    <location>
        <begin position="94"/>
        <end position="113"/>
    </location>
</feature>
<dbReference type="InterPro" id="IPR022062">
    <property type="entry name" value="DUF3618"/>
</dbReference>
<organism evidence="3 4">
    <name type="scientific">Ornithinimicrobium cryptoxanthini</name>
    <dbReference type="NCBI Taxonomy" id="2934161"/>
    <lineage>
        <taxon>Bacteria</taxon>
        <taxon>Bacillati</taxon>
        <taxon>Actinomycetota</taxon>
        <taxon>Actinomycetes</taxon>
        <taxon>Micrococcales</taxon>
        <taxon>Ornithinimicrobiaceae</taxon>
        <taxon>Ornithinimicrobium</taxon>
    </lineage>
</organism>
<keyword evidence="2" id="KW-0812">Transmembrane</keyword>
<evidence type="ECO:0000256" key="2">
    <source>
        <dbReference type="SAM" id="Phobius"/>
    </source>
</evidence>
<feature type="compositionally biased region" description="Basic and acidic residues" evidence="1">
    <location>
        <begin position="1"/>
        <end position="22"/>
    </location>
</feature>
<evidence type="ECO:0000313" key="3">
    <source>
        <dbReference type="EMBL" id="USQ77409.1"/>
    </source>
</evidence>
<keyword evidence="2" id="KW-1133">Transmembrane helix</keyword>
<keyword evidence="4" id="KW-1185">Reference proteome</keyword>
<evidence type="ECO:0000313" key="4">
    <source>
        <dbReference type="Proteomes" id="UP001056535"/>
    </source>
</evidence>
<feature type="compositionally biased region" description="Basic and acidic residues" evidence="1">
    <location>
        <begin position="134"/>
        <end position="152"/>
    </location>
</feature>
<keyword evidence="2" id="KW-0472">Membrane</keyword>
<reference evidence="3" key="1">
    <citation type="submission" date="2022-06" db="EMBL/GenBank/DDBJ databases">
        <title>Ornithinimicrobium JY.X270.</title>
        <authorList>
            <person name="Huang Y."/>
        </authorList>
    </citation>
    <scope>NUCLEOTIDE SEQUENCE</scope>
    <source>
        <strain evidence="3">JY.X270</strain>
    </source>
</reference>
<feature type="compositionally biased region" description="Low complexity" evidence="1">
    <location>
        <begin position="66"/>
        <end position="77"/>
    </location>
</feature>
<feature type="compositionally biased region" description="Basic and acidic residues" evidence="1">
    <location>
        <begin position="159"/>
        <end position="174"/>
    </location>
</feature>
<evidence type="ECO:0000256" key="1">
    <source>
        <dbReference type="SAM" id="MobiDB-lite"/>
    </source>
</evidence>
<protein>
    <submittedName>
        <fullName evidence="3">DUF3618 domain-containing protein</fullName>
    </submittedName>
</protein>
<dbReference type="EMBL" id="CP099490">
    <property type="protein sequence ID" value="USQ77409.1"/>
    <property type="molecule type" value="Genomic_DNA"/>
</dbReference>
<proteinExistence type="predicted"/>
<name>A0ABY4YKZ8_9MICO</name>
<gene>
    <name evidence="3" type="ORF">NF557_05705</name>
</gene>
<dbReference type="Proteomes" id="UP001056535">
    <property type="component" value="Chromosome"/>
</dbReference>
<dbReference type="Gene3D" id="1.20.120.20">
    <property type="entry name" value="Apolipoprotein"/>
    <property type="match status" value="1"/>
</dbReference>
<dbReference type="Pfam" id="PF12277">
    <property type="entry name" value="DUF3618"/>
    <property type="match status" value="1"/>
</dbReference>
<feature type="compositionally biased region" description="Basic and acidic residues" evidence="1">
    <location>
        <begin position="181"/>
        <end position="194"/>
    </location>
</feature>
<sequence>MTTHQDPEQIRREIESTRHELSHNVNELGETVSPSNVAERQKAKMRSKASDWKDQVMGAADDAKESVSSSADDVGSSMHGVQQATRRKTRGNPLAVGGIALAAGWLVGSLLPASEKEREAAEMIQDKAQPLMDQGREELKSVGQEMGEHLKEPAQQAAEEVKDTAQEGVEHVKSEGQTATEDVKESAAQAKDDVQSSGQQAKDTMQRESNNH</sequence>
<dbReference type="SUPFAM" id="SSF58113">
    <property type="entry name" value="Apolipoprotein A-I"/>
    <property type="match status" value="1"/>
</dbReference>
<dbReference type="RefSeq" id="WP_252622513.1">
    <property type="nucleotide sequence ID" value="NZ_CP099490.1"/>
</dbReference>
<feature type="region of interest" description="Disordered" evidence="1">
    <location>
        <begin position="1"/>
        <end position="89"/>
    </location>
</feature>
<feature type="region of interest" description="Disordered" evidence="1">
    <location>
        <begin position="128"/>
        <end position="212"/>
    </location>
</feature>